<dbReference type="InterPro" id="IPR016181">
    <property type="entry name" value="Acyl_CoA_acyltransferase"/>
</dbReference>
<comment type="caution">
    <text evidence="2">The sequence shown here is derived from an EMBL/GenBank/DDBJ whole genome shotgun (WGS) entry which is preliminary data.</text>
</comment>
<evidence type="ECO:0000259" key="1">
    <source>
        <dbReference type="PROSITE" id="PS51186"/>
    </source>
</evidence>
<proteinExistence type="predicted"/>
<dbReference type="EMBL" id="VSSQ01004110">
    <property type="protein sequence ID" value="MPM23780.1"/>
    <property type="molecule type" value="Genomic_DNA"/>
</dbReference>
<dbReference type="Pfam" id="PF13527">
    <property type="entry name" value="Acetyltransf_9"/>
    <property type="match status" value="1"/>
</dbReference>
<accession>A0A644Y5Q7</accession>
<dbReference type="PROSITE" id="PS51186">
    <property type="entry name" value="GNAT"/>
    <property type="match status" value="1"/>
</dbReference>
<dbReference type="SUPFAM" id="SSF55729">
    <property type="entry name" value="Acyl-CoA N-acyltransferases (Nat)"/>
    <property type="match status" value="1"/>
</dbReference>
<protein>
    <recommendedName>
        <fullName evidence="1">N-acetyltransferase domain-containing protein</fullName>
    </recommendedName>
</protein>
<reference evidence="2" key="1">
    <citation type="submission" date="2019-08" db="EMBL/GenBank/DDBJ databases">
        <authorList>
            <person name="Kucharzyk K."/>
            <person name="Murdoch R.W."/>
            <person name="Higgins S."/>
            <person name="Loffler F."/>
        </authorList>
    </citation>
    <scope>NUCLEOTIDE SEQUENCE</scope>
</reference>
<dbReference type="AlphaFoldDB" id="A0A644Y5Q7"/>
<sequence length="258" mass="29320">MIIEQATKDDHQMLKDLWKEVFDEEEAFLERFFSTRIRYEHIFVAREKDRIVSALHALPSTYLQKGTEHDCSFIVGAATYASWRRKGLMGSLLQAVREAYSHPITLFPAVRPFYEANGYFTTSSLLQHPLGAMKKTSAQLEPIVFSELDRIHRKANEQDGALLRDEEGWKFLTDGYETIAVQDGYAFLSEGKAVEAFTLTKEAAKQLLCLLSERQVTVVQTLPTDPLSDLLGREKAVPIPMGMSTDQSMRGVYIAEQY</sequence>
<feature type="domain" description="N-acetyltransferase" evidence="1">
    <location>
        <begin position="1"/>
        <end position="138"/>
    </location>
</feature>
<name>A0A644Y5Q7_9ZZZZ</name>
<gene>
    <name evidence="2" type="ORF">SDC9_70254</name>
</gene>
<organism evidence="2">
    <name type="scientific">bioreactor metagenome</name>
    <dbReference type="NCBI Taxonomy" id="1076179"/>
    <lineage>
        <taxon>unclassified sequences</taxon>
        <taxon>metagenomes</taxon>
        <taxon>ecological metagenomes</taxon>
    </lineage>
</organism>
<dbReference type="InterPro" id="IPR000182">
    <property type="entry name" value="GNAT_dom"/>
</dbReference>
<evidence type="ECO:0000313" key="2">
    <source>
        <dbReference type="EMBL" id="MPM23780.1"/>
    </source>
</evidence>
<dbReference type="Gene3D" id="3.40.630.30">
    <property type="match status" value="1"/>
</dbReference>
<dbReference type="GO" id="GO:0016747">
    <property type="term" value="F:acyltransferase activity, transferring groups other than amino-acyl groups"/>
    <property type="evidence" value="ECO:0007669"/>
    <property type="project" value="InterPro"/>
</dbReference>